<dbReference type="SMART" id="SM00271">
    <property type="entry name" value="DnaJ"/>
    <property type="match status" value="1"/>
</dbReference>
<organism evidence="6 7">
    <name type="scientific">Alicycliphilus denitrificans</name>
    <dbReference type="NCBI Taxonomy" id="179636"/>
    <lineage>
        <taxon>Bacteria</taxon>
        <taxon>Pseudomonadati</taxon>
        <taxon>Pseudomonadota</taxon>
        <taxon>Betaproteobacteria</taxon>
        <taxon>Burkholderiales</taxon>
        <taxon>Comamonadaceae</taxon>
        <taxon>Alicycliphilus</taxon>
    </lineage>
</organism>
<dbReference type="RefSeq" id="WP_094434389.1">
    <property type="nucleotide sequence ID" value="NZ_AP024172.1"/>
</dbReference>
<comment type="caution">
    <text evidence="6">The sequence shown here is derived from an EMBL/GenBank/DDBJ whole genome shotgun (WGS) entry which is preliminary data.</text>
</comment>
<dbReference type="Proteomes" id="UP000216225">
    <property type="component" value="Unassembled WGS sequence"/>
</dbReference>
<dbReference type="Pfam" id="PF00226">
    <property type="entry name" value="DnaJ"/>
    <property type="match status" value="1"/>
</dbReference>
<evidence type="ECO:0000313" key="7">
    <source>
        <dbReference type="Proteomes" id="UP000216225"/>
    </source>
</evidence>
<dbReference type="Gene3D" id="1.10.287.110">
    <property type="entry name" value="DnaJ domain"/>
    <property type="match status" value="1"/>
</dbReference>
<dbReference type="GO" id="GO:0003677">
    <property type="term" value="F:DNA binding"/>
    <property type="evidence" value="ECO:0007669"/>
    <property type="project" value="UniProtKB-KW"/>
</dbReference>
<evidence type="ECO:0000259" key="5">
    <source>
        <dbReference type="PROSITE" id="PS50076"/>
    </source>
</evidence>
<evidence type="ECO:0000256" key="1">
    <source>
        <dbReference type="ARBA" id="ARBA00022490"/>
    </source>
</evidence>
<evidence type="ECO:0000256" key="3">
    <source>
        <dbReference type="ARBA" id="ARBA00023186"/>
    </source>
</evidence>
<dbReference type="EMBL" id="NKDB02000001">
    <property type="protein sequence ID" value="RKJ98388.1"/>
    <property type="molecule type" value="Genomic_DNA"/>
</dbReference>
<dbReference type="InterPro" id="IPR002939">
    <property type="entry name" value="DnaJ_C"/>
</dbReference>
<evidence type="ECO:0000256" key="4">
    <source>
        <dbReference type="SAM" id="MobiDB-lite"/>
    </source>
</evidence>
<dbReference type="InterPro" id="IPR001623">
    <property type="entry name" value="DnaJ_domain"/>
</dbReference>
<dbReference type="FunFam" id="2.60.260.20:FF:000008">
    <property type="entry name" value="Curved DNA-binding protein"/>
    <property type="match status" value="1"/>
</dbReference>
<dbReference type="GO" id="GO:0051082">
    <property type="term" value="F:unfolded protein binding"/>
    <property type="evidence" value="ECO:0007669"/>
    <property type="project" value="InterPro"/>
</dbReference>
<feature type="region of interest" description="Disordered" evidence="4">
    <location>
        <begin position="119"/>
        <end position="146"/>
    </location>
</feature>
<dbReference type="AlphaFoldDB" id="A0A420KEN2"/>
<dbReference type="SUPFAM" id="SSF46565">
    <property type="entry name" value="Chaperone J-domain"/>
    <property type="match status" value="1"/>
</dbReference>
<dbReference type="GO" id="GO:0042026">
    <property type="term" value="P:protein refolding"/>
    <property type="evidence" value="ECO:0007669"/>
    <property type="project" value="TreeGrafter"/>
</dbReference>
<dbReference type="PANTHER" id="PTHR43096">
    <property type="entry name" value="DNAJ HOMOLOG 1, MITOCHONDRIAL-RELATED"/>
    <property type="match status" value="1"/>
</dbReference>
<sequence length="332" mass="36138">MEFKDYYKILGVERDASAADIKKAYRKLARKYHPDVSKEADAAARMAEVNEANTVLSDPEKRAAYDSLGREAQHRAGQDFRPPPNWDAGFEFTGAPGADGMDGAEFSDFFEQLFGHAARAQRSQRGGGAQARGAGEQPRQRGRDHHAGVELDLRDAYHGAERMLTLHGARLDEEGRLVNQERQLQVTIPKGVREGQLIRLTGQGGPGLGGAPAGDLFLEVHFKPDARWRAEDRDVYQSVAVAPWEAELGGAIEVQTPGGNTVEVTVPPHWKSGRKLRLKGRGIPAATPGDLYLELHVSLPAAATPAQQQAYRALAQAFPQFQPRAAHGTQGA</sequence>
<dbReference type="InterPro" id="IPR008971">
    <property type="entry name" value="HSP40/DnaJ_pept-bd"/>
</dbReference>
<feature type="domain" description="J" evidence="5">
    <location>
        <begin position="5"/>
        <end position="69"/>
    </location>
</feature>
<dbReference type="Gene3D" id="2.60.260.20">
    <property type="entry name" value="Urease metallochaperone UreE, N-terminal domain"/>
    <property type="match status" value="2"/>
</dbReference>
<keyword evidence="3" id="KW-0143">Chaperone</keyword>
<name>A0A420KEN2_9BURK</name>
<dbReference type="CDD" id="cd10747">
    <property type="entry name" value="DnaJ_C"/>
    <property type="match status" value="1"/>
</dbReference>
<accession>A0A420KEN2</accession>
<dbReference type="SUPFAM" id="SSF49493">
    <property type="entry name" value="HSP40/DnaJ peptide-binding domain"/>
    <property type="match status" value="2"/>
</dbReference>
<reference evidence="6 7" key="1">
    <citation type="submission" date="2018-09" db="EMBL/GenBank/DDBJ databases">
        <title>Genome comparison of Alicycliphilus sp. BQ1, a polyurethanolytic bacterium, with its closest phylogenetic relatives Alicycliphilus denitrificans BC and K601, unable to attack polyurethane.</title>
        <authorList>
            <person name="Loza-Tavera H."/>
            <person name="Lozano L."/>
            <person name="Cevallos M."/>
            <person name="Maya-Lucas O."/>
            <person name="Garcia-Mena J."/>
            <person name="Hernandez J."/>
        </authorList>
    </citation>
    <scope>NUCLEOTIDE SEQUENCE [LARGE SCALE GENOMIC DNA]</scope>
    <source>
        <strain evidence="6 7">BQ1</strain>
    </source>
</reference>
<keyword evidence="1" id="KW-0963">Cytoplasm</keyword>
<dbReference type="PANTHER" id="PTHR43096:SF52">
    <property type="entry name" value="DNAJ HOMOLOG 1, MITOCHONDRIAL-RELATED"/>
    <property type="match status" value="1"/>
</dbReference>
<proteinExistence type="predicted"/>
<dbReference type="CDD" id="cd06257">
    <property type="entry name" value="DnaJ"/>
    <property type="match status" value="1"/>
</dbReference>
<dbReference type="PROSITE" id="PS50076">
    <property type="entry name" value="DNAJ_2"/>
    <property type="match status" value="1"/>
</dbReference>
<dbReference type="Pfam" id="PF01556">
    <property type="entry name" value="DnaJ_C"/>
    <property type="match status" value="1"/>
</dbReference>
<evidence type="ECO:0000256" key="2">
    <source>
        <dbReference type="ARBA" id="ARBA00023125"/>
    </source>
</evidence>
<protein>
    <submittedName>
        <fullName evidence="6">J domain-containing protein</fullName>
    </submittedName>
</protein>
<dbReference type="PRINTS" id="PR00625">
    <property type="entry name" value="JDOMAIN"/>
</dbReference>
<dbReference type="GO" id="GO:0005737">
    <property type="term" value="C:cytoplasm"/>
    <property type="evidence" value="ECO:0007669"/>
    <property type="project" value="TreeGrafter"/>
</dbReference>
<keyword evidence="2" id="KW-0238">DNA-binding</keyword>
<gene>
    <name evidence="6" type="ORF">CE154_001040</name>
</gene>
<dbReference type="InterPro" id="IPR036869">
    <property type="entry name" value="J_dom_sf"/>
</dbReference>
<evidence type="ECO:0000313" key="6">
    <source>
        <dbReference type="EMBL" id="RKJ98388.1"/>
    </source>
</evidence>